<dbReference type="GO" id="GO:0016042">
    <property type="term" value="P:lipid catabolic process"/>
    <property type="evidence" value="ECO:0007669"/>
    <property type="project" value="UniProtKB-UniRule"/>
</dbReference>
<dbReference type="CDD" id="cd07208">
    <property type="entry name" value="Pat_hypo_Ecoli_yjju_like"/>
    <property type="match status" value="1"/>
</dbReference>
<organism evidence="6 7">
    <name type="scientific">Ferrimonas sediminicola</name>
    <dbReference type="NCBI Taxonomy" id="2569538"/>
    <lineage>
        <taxon>Bacteria</taxon>
        <taxon>Pseudomonadati</taxon>
        <taxon>Pseudomonadota</taxon>
        <taxon>Gammaproteobacteria</taxon>
        <taxon>Alteromonadales</taxon>
        <taxon>Ferrimonadaceae</taxon>
        <taxon>Ferrimonas</taxon>
    </lineage>
</organism>
<evidence type="ECO:0000256" key="4">
    <source>
        <dbReference type="PROSITE-ProRule" id="PRU01161"/>
    </source>
</evidence>
<dbReference type="Gene3D" id="3.40.1090.10">
    <property type="entry name" value="Cytosolic phospholipase A2 catalytic domain"/>
    <property type="match status" value="2"/>
</dbReference>
<comment type="caution">
    <text evidence="4">Lacks conserved residue(s) required for the propagation of feature annotation.</text>
</comment>
<feature type="active site" description="Nucleophile" evidence="4">
    <location>
        <position position="54"/>
    </location>
</feature>
<dbReference type="AlphaFoldDB" id="A0A4U1BGB2"/>
<dbReference type="EMBL" id="SWCI01000002">
    <property type="protein sequence ID" value="TKB50368.1"/>
    <property type="molecule type" value="Genomic_DNA"/>
</dbReference>
<name>A0A4U1BGB2_9GAMM</name>
<feature type="short sequence motif" description="GXSXG" evidence="4">
    <location>
        <begin position="52"/>
        <end position="56"/>
    </location>
</feature>
<dbReference type="InterPro" id="IPR016035">
    <property type="entry name" value="Acyl_Trfase/lysoPLipase"/>
</dbReference>
<dbReference type="InterPro" id="IPR045943">
    <property type="entry name" value="DUF6363"/>
</dbReference>
<dbReference type="PANTHER" id="PTHR14226">
    <property type="entry name" value="NEUROPATHY TARGET ESTERASE/SWISS CHEESE D.MELANOGASTER"/>
    <property type="match status" value="1"/>
</dbReference>
<gene>
    <name evidence="6" type="ORF">FCL40_04230</name>
</gene>
<dbReference type="PROSITE" id="PS51635">
    <property type="entry name" value="PNPLA"/>
    <property type="match status" value="1"/>
</dbReference>
<reference evidence="6 7" key="1">
    <citation type="submission" date="2019-04" db="EMBL/GenBank/DDBJ databases">
        <authorList>
            <person name="Hwang J.C."/>
        </authorList>
    </citation>
    <scope>NUCLEOTIDE SEQUENCE [LARGE SCALE GENOMIC DNA]</scope>
    <source>
        <strain evidence="6 7">IMCC35001</strain>
    </source>
</reference>
<dbReference type="GO" id="GO:0016787">
    <property type="term" value="F:hydrolase activity"/>
    <property type="evidence" value="ECO:0007669"/>
    <property type="project" value="UniProtKB-UniRule"/>
</dbReference>
<evidence type="ECO:0000313" key="7">
    <source>
        <dbReference type="Proteomes" id="UP000305674"/>
    </source>
</evidence>
<feature type="short sequence motif" description="DGA/G" evidence="4">
    <location>
        <begin position="173"/>
        <end position="175"/>
    </location>
</feature>
<dbReference type="InterPro" id="IPR050301">
    <property type="entry name" value="NTE"/>
</dbReference>
<dbReference type="SUPFAM" id="SSF52151">
    <property type="entry name" value="FabD/lysophospholipase-like"/>
    <property type="match status" value="1"/>
</dbReference>
<evidence type="ECO:0000313" key="6">
    <source>
        <dbReference type="EMBL" id="TKB50368.1"/>
    </source>
</evidence>
<feature type="active site" description="Proton acceptor" evidence="4">
    <location>
        <position position="173"/>
    </location>
</feature>
<keyword evidence="7" id="KW-1185">Reference proteome</keyword>
<dbReference type="InterPro" id="IPR002641">
    <property type="entry name" value="PNPLA_dom"/>
</dbReference>
<evidence type="ECO:0000259" key="5">
    <source>
        <dbReference type="PROSITE" id="PS51635"/>
    </source>
</evidence>
<dbReference type="Pfam" id="PF01734">
    <property type="entry name" value="Patatin"/>
    <property type="match status" value="1"/>
</dbReference>
<accession>A0A4U1BGB2</accession>
<keyword evidence="3 4" id="KW-0443">Lipid metabolism</keyword>
<dbReference type="RefSeq" id="WP_136851676.1">
    <property type="nucleotide sequence ID" value="NZ_SWCI01000002.1"/>
</dbReference>
<proteinExistence type="predicted"/>
<feature type="domain" description="PNPLA" evidence="5">
    <location>
        <begin position="20"/>
        <end position="186"/>
    </location>
</feature>
<dbReference type="Pfam" id="PF19890">
    <property type="entry name" value="DUF6363"/>
    <property type="match status" value="1"/>
</dbReference>
<dbReference type="OrthoDB" id="9802424at2"/>
<dbReference type="PANTHER" id="PTHR14226:SF25">
    <property type="entry name" value="PHOSPHOESTERASE"/>
    <property type="match status" value="1"/>
</dbReference>
<dbReference type="Proteomes" id="UP000305674">
    <property type="component" value="Unassembled WGS sequence"/>
</dbReference>
<evidence type="ECO:0000256" key="2">
    <source>
        <dbReference type="ARBA" id="ARBA00022963"/>
    </source>
</evidence>
<comment type="caution">
    <text evidence="6">The sequence shown here is derived from an EMBL/GenBank/DDBJ whole genome shotgun (WGS) entry which is preliminary data.</text>
</comment>
<evidence type="ECO:0000256" key="3">
    <source>
        <dbReference type="ARBA" id="ARBA00023098"/>
    </source>
</evidence>
<evidence type="ECO:0000256" key="1">
    <source>
        <dbReference type="ARBA" id="ARBA00022801"/>
    </source>
</evidence>
<keyword evidence="2 4" id="KW-0442">Lipid degradation</keyword>
<protein>
    <submittedName>
        <fullName evidence="6">Patatin family protein</fullName>
    </submittedName>
</protein>
<dbReference type="InterPro" id="IPR037483">
    <property type="entry name" value="YjjU-like"/>
</dbReference>
<sequence>MTEDRDGSGAAAHGGRREALVVEGGAMRGIFAAGVLDRFIERDHFAFDGCFGVSAGSTALAAYLSGQRGRTRRIIEDYSCRPEFINPWRFLCGGHLLDLDWLWPITLTELPFDFDAFEARGIPLYIGLTRASDAAPRQLKADRHNLAMAMKASCSLPLAYREFVSLEGEAYTDGGVSDSIPVEAAWRAGFTEITVVLSQRAGYLKSPPRFPALMRWAFRRHPQLGRAMLERHRHYNRTLAFLASPPPGCTVRLIQPPPQFPVGRLTKDSALLGLGYQMGAAAADGYLAGLG</sequence>
<keyword evidence="1 4" id="KW-0378">Hydrolase</keyword>